<reference evidence="1 2" key="1">
    <citation type="submission" date="2016-04" db="EMBL/GenBank/DDBJ databases">
        <authorList>
            <person name="Evans L.H."/>
            <person name="Alamgir A."/>
            <person name="Owens N."/>
            <person name="Weber N.D."/>
            <person name="Virtaneva K."/>
            <person name="Barbian K."/>
            <person name="Babar A."/>
            <person name="Rosenke K."/>
        </authorList>
    </citation>
    <scope>NUCLEOTIDE SEQUENCE [LARGE SCALE GENOMIC DNA]</scope>
    <source>
        <strain evidence="1 2">IFM 0406</strain>
    </source>
</reference>
<proteinExistence type="predicted"/>
<name>A0A164K5G4_9NOCA</name>
<evidence type="ECO:0000313" key="1">
    <source>
        <dbReference type="EMBL" id="KZM71051.1"/>
    </source>
</evidence>
<comment type="caution">
    <text evidence="1">The sequence shown here is derived from an EMBL/GenBank/DDBJ whole genome shotgun (WGS) entry which is preliminary data.</text>
</comment>
<dbReference type="Proteomes" id="UP000076512">
    <property type="component" value="Unassembled WGS sequence"/>
</dbReference>
<dbReference type="AlphaFoldDB" id="A0A164K5G4"/>
<organism evidence="1 2">
    <name type="scientific">Nocardia terpenica</name>
    <dbReference type="NCBI Taxonomy" id="455432"/>
    <lineage>
        <taxon>Bacteria</taxon>
        <taxon>Bacillati</taxon>
        <taxon>Actinomycetota</taxon>
        <taxon>Actinomycetes</taxon>
        <taxon>Mycobacteriales</taxon>
        <taxon>Nocardiaceae</taxon>
        <taxon>Nocardia</taxon>
    </lineage>
</organism>
<evidence type="ECO:0000313" key="2">
    <source>
        <dbReference type="Proteomes" id="UP000076512"/>
    </source>
</evidence>
<sequence length="88" mass="9685">MTDAAVQEGFSARTVTVAGWMDHEERILGYLHHVTVCGGEWVLDGTARQFGKVFPAAWVAPTREYLDALAGATRVEYATFLDHSPFQG</sequence>
<gene>
    <name evidence="1" type="ORF">AWN90_41780</name>
</gene>
<dbReference type="EMBL" id="LWGR01000013">
    <property type="protein sequence ID" value="KZM71051.1"/>
    <property type="molecule type" value="Genomic_DNA"/>
</dbReference>
<protein>
    <submittedName>
        <fullName evidence="1">Uncharacterized protein</fullName>
    </submittedName>
</protein>
<accession>A0A164K5G4</accession>
<keyword evidence="2" id="KW-1185">Reference proteome</keyword>